<accession>A0ABW0G099</accession>
<comment type="catalytic activity">
    <reaction evidence="4">
        <text>[glutaredoxin]-dithiol + arsenate + glutathione + H(+) = glutathionyl-S-S-[glutaredoxin] + arsenite + H2O</text>
        <dbReference type="Rhea" id="RHEA:22016"/>
        <dbReference type="Rhea" id="RHEA-COMP:10729"/>
        <dbReference type="Rhea" id="RHEA-COMP:17668"/>
        <dbReference type="ChEBI" id="CHEBI:15377"/>
        <dbReference type="ChEBI" id="CHEBI:15378"/>
        <dbReference type="ChEBI" id="CHEBI:29242"/>
        <dbReference type="ChEBI" id="CHEBI:29950"/>
        <dbReference type="ChEBI" id="CHEBI:48597"/>
        <dbReference type="ChEBI" id="CHEBI:57925"/>
        <dbReference type="ChEBI" id="CHEBI:146199"/>
        <dbReference type="EC" id="1.20.4.1"/>
    </reaction>
</comment>
<dbReference type="RefSeq" id="WP_374038430.1">
    <property type="nucleotide sequence ID" value="NZ_CP169082.1"/>
</dbReference>
<dbReference type="GO" id="GO:0008794">
    <property type="term" value="F:arsenate reductase (glutaredoxin) activity"/>
    <property type="evidence" value="ECO:0007669"/>
    <property type="project" value="UniProtKB-EC"/>
</dbReference>
<dbReference type="PROSITE" id="PS51353">
    <property type="entry name" value="ARSC"/>
    <property type="match status" value="1"/>
</dbReference>
<dbReference type="EC" id="1.20.4.1" evidence="4"/>
<dbReference type="NCBIfam" id="TIGR00014">
    <property type="entry name" value="arsC"/>
    <property type="match status" value="1"/>
</dbReference>
<dbReference type="CDD" id="cd03034">
    <property type="entry name" value="ArsC_ArsC"/>
    <property type="match status" value="1"/>
</dbReference>
<gene>
    <name evidence="5" type="primary">arsC</name>
    <name evidence="5" type="ORF">ACFPIE_18945</name>
</gene>
<dbReference type="EMBL" id="JBHSLF010000055">
    <property type="protein sequence ID" value="MFC5345998.1"/>
    <property type="molecule type" value="Genomic_DNA"/>
</dbReference>
<sequence>MTDIPVTIFHNPRCSKSRAALELIREKGIEPDVVLYLQTGWTKARLKDLLKRLGLKPRDILRAGETEAAGLDGASDAEILTAMVAHPILVERPIVETPKGAVVGRPPERVLEVL</sequence>
<evidence type="ECO:0000313" key="6">
    <source>
        <dbReference type="Proteomes" id="UP001596152"/>
    </source>
</evidence>
<dbReference type="Gene3D" id="3.40.30.10">
    <property type="entry name" value="Glutaredoxin"/>
    <property type="match status" value="1"/>
</dbReference>
<dbReference type="PANTHER" id="PTHR30041:SF4">
    <property type="entry name" value="ARSENATE REDUCTASE"/>
    <property type="match status" value="1"/>
</dbReference>
<dbReference type="Pfam" id="PF03960">
    <property type="entry name" value="ArsC"/>
    <property type="match status" value="1"/>
</dbReference>
<dbReference type="Proteomes" id="UP001596152">
    <property type="component" value="Unassembled WGS sequence"/>
</dbReference>
<evidence type="ECO:0000256" key="4">
    <source>
        <dbReference type="RuleBase" id="RU362029"/>
    </source>
</evidence>
<keyword evidence="6" id="KW-1185">Reference proteome</keyword>
<dbReference type="InterPro" id="IPR036249">
    <property type="entry name" value="Thioredoxin-like_sf"/>
</dbReference>
<keyword evidence="2 4" id="KW-0560">Oxidoreductase</keyword>
<reference evidence="6" key="1">
    <citation type="journal article" date="2019" name="Int. J. Syst. Evol. Microbiol.">
        <title>The Global Catalogue of Microorganisms (GCM) 10K type strain sequencing project: providing services to taxonomists for standard genome sequencing and annotation.</title>
        <authorList>
            <consortium name="The Broad Institute Genomics Platform"/>
            <consortium name="The Broad Institute Genome Sequencing Center for Infectious Disease"/>
            <person name="Wu L."/>
            <person name="Ma J."/>
        </authorList>
    </citation>
    <scope>NUCLEOTIDE SEQUENCE [LARGE SCALE GENOMIC DNA]</scope>
    <source>
        <strain evidence="6">JCM 12125</strain>
    </source>
</reference>
<dbReference type="InterPro" id="IPR006660">
    <property type="entry name" value="Arsenate_reductase-like"/>
</dbReference>
<evidence type="ECO:0000256" key="2">
    <source>
        <dbReference type="ARBA" id="ARBA00023002"/>
    </source>
</evidence>
<comment type="similarity">
    <text evidence="1 3 4">Belongs to the ArsC family.</text>
</comment>
<evidence type="ECO:0000256" key="1">
    <source>
        <dbReference type="ARBA" id="ARBA00007198"/>
    </source>
</evidence>
<dbReference type="SUPFAM" id="SSF52833">
    <property type="entry name" value="Thioredoxin-like"/>
    <property type="match status" value="1"/>
</dbReference>
<evidence type="ECO:0000256" key="3">
    <source>
        <dbReference type="PROSITE-ProRule" id="PRU01282"/>
    </source>
</evidence>
<comment type="caution">
    <text evidence="5">The sequence shown here is derived from an EMBL/GenBank/DDBJ whole genome shotgun (WGS) entry which is preliminary data.</text>
</comment>
<evidence type="ECO:0000313" key="5">
    <source>
        <dbReference type="EMBL" id="MFC5345998.1"/>
    </source>
</evidence>
<name>A0ABW0G099_9CAUL</name>
<organism evidence="5 6">
    <name type="scientific">Brevundimonas staleyi</name>
    <dbReference type="NCBI Taxonomy" id="74326"/>
    <lineage>
        <taxon>Bacteria</taxon>
        <taxon>Pseudomonadati</taxon>
        <taxon>Pseudomonadota</taxon>
        <taxon>Alphaproteobacteria</taxon>
        <taxon>Caulobacterales</taxon>
        <taxon>Caulobacteraceae</taxon>
        <taxon>Brevundimonas</taxon>
    </lineage>
</organism>
<dbReference type="InterPro" id="IPR006659">
    <property type="entry name" value="Arsenate_reductase"/>
</dbReference>
<protein>
    <recommendedName>
        <fullName evidence="4">Arsenate reductase</fullName>
        <ecNumber evidence="4">1.20.4.1</ecNumber>
    </recommendedName>
</protein>
<dbReference type="PANTHER" id="PTHR30041">
    <property type="entry name" value="ARSENATE REDUCTASE"/>
    <property type="match status" value="1"/>
</dbReference>
<proteinExistence type="inferred from homology"/>